<reference evidence="2 3" key="1">
    <citation type="journal article" date="2021" name="BMC Genomics">
        <title>Genome-resolved metagenome and metatranscriptome analyses of thermophilic composting reveal key bacterial players and their metabolic interactions.</title>
        <authorList>
            <person name="Braga L.P.P."/>
            <person name="Pereira R.V."/>
            <person name="Martins L.F."/>
            <person name="Moura L.M.S."/>
            <person name="Sanchez F.B."/>
            <person name="Patane J.S.L."/>
            <person name="da Silva A.M."/>
            <person name="Setubal J.C."/>
        </authorList>
    </citation>
    <scope>NUCLEOTIDE SEQUENCE [LARGE SCALE GENOMIC DNA]</scope>
    <source>
        <strain evidence="2">ZC4RG45</strain>
    </source>
</reference>
<gene>
    <name evidence="2" type="ORF">DIU77_009530</name>
</gene>
<dbReference type="Proteomes" id="UP000249324">
    <property type="component" value="Unassembled WGS sequence"/>
</dbReference>
<evidence type="ECO:0000256" key="1">
    <source>
        <dbReference type="SAM" id="Phobius"/>
    </source>
</evidence>
<dbReference type="AlphaFoldDB" id="A0ABD6FHB0"/>
<keyword evidence="1" id="KW-0812">Transmembrane</keyword>
<dbReference type="GO" id="GO:0005886">
    <property type="term" value="C:plasma membrane"/>
    <property type="evidence" value="ECO:0007669"/>
    <property type="project" value="UniProtKB-SubCell"/>
</dbReference>
<protein>
    <submittedName>
        <fullName evidence="2">ABC transporter permease subunit</fullName>
    </submittedName>
</protein>
<feature type="transmembrane region" description="Helical" evidence="1">
    <location>
        <begin position="178"/>
        <end position="202"/>
    </location>
</feature>
<keyword evidence="1" id="KW-0472">Membrane</keyword>
<feature type="transmembrane region" description="Helical" evidence="1">
    <location>
        <begin position="133"/>
        <end position="158"/>
    </location>
</feature>
<evidence type="ECO:0000313" key="3">
    <source>
        <dbReference type="Proteomes" id="UP000249324"/>
    </source>
</evidence>
<feature type="transmembrane region" description="Helical" evidence="1">
    <location>
        <begin position="70"/>
        <end position="94"/>
    </location>
</feature>
<dbReference type="EMBL" id="QGUI02000101">
    <property type="protein sequence ID" value="MFO7192467.1"/>
    <property type="molecule type" value="Genomic_DNA"/>
</dbReference>
<name>A0ABD6FHB0_9PSEU</name>
<feature type="transmembrane region" description="Helical" evidence="1">
    <location>
        <begin position="209"/>
        <end position="229"/>
    </location>
</feature>
<dbReference type="PANTHER" id="PTHR37305">
    <property type="entry name" value="INTEGRAL MEMBRANE PROTEIN-RELATED"/>
    <property type="match status" value="1"/>
</dbReference>
<proteinExistence type="predicted"/>
<keyword evidence="1" id="KW-1133">Transmembrane helix</keyword>
<dbReference type="PANTHER" id="PTHR37305:SF1">
    <property type="entry name" value="MEMBRANE PROTEIN"/>
    <property type="match status" value="1"/>
</dbReference>
<accession>A0ABD6FHB0</accession>
<comment type="caution">
    <text evidence="2">The sequence shown here is derived from an EMBL/GenBank/DDBJ whole genome shotgun (WGS) entry which is preliminary data.</text>
</comment>
<feature type="transmembrane region" description="Helical" evidence="1">
    <location>
        <begin position="39"/>
        <end position="58"/>
    </location>
</feature>
<feature type="transmembrane region" description="Helical" evidence="1">
    <location>
        <begin position="264"/>
        <end position="283"/>
    </location>
</feature>
<dbReference type="Pfam" id="PF12679">
    <property type="entry name" value="ABC2_membrane_2"/>
    <property type="match status" value="1"/>
</dbReference>
<evidence type="ECO:0000313" key="2">
    <source>
        <dbReference type="EMBL" id="MFO7192467.1"/>
    </source>
</evidence>
<sequence length="288" mass="29896">MTAIAWDETPEVTDRRHRAPLSRLVLAEVRWIFRRPRTLVVLALLAIFPPIIGISIVLAGPGEASGEAPLFVAAATSALSIPLGSFMMLMSLFLPLAVAMAGADAIAGEQSVGALRGWLVAPVSRGRLLAVKVFGVLAVALVAAGLVALTGLTTGLILNGMDGIITLSGTTLGFADALGRIGLAVAWVTLQLLAVGAVALAISTTTEHPMLVVALVLGGLIVSQVLSVFDSLSWLHPFLLPEGWVAAMPQLMRDPVSLDLLGEGALRAACYVVIGLSLAYARIVTRDG</sequence>
<organism evidence="2 3">
    <name type="scientific">Thermocrispum agreste</name>
    <dbReference type="NCBI Taxonomy" id="37925"/>
    <lineage>
        <taxon>Bacteria</taxon>
        <taxon>Bacillati</taxon>
        <taxon>Actinomycetota</taxon>
        <taxon>Actinomycetes</taxon>
        <taxon>Pseudonocardiales</taxon>
        <taxon>Pseudonocardiaceae</taxon>
        <taxon>Thermocrispum</taxon>
    </lineage>
</organism>